<keyword evidence="2" id="KW-1185">Reference proteome</keyword>
<protein>
    <submittedName>
        <fullName evidence="1">Uncharacterized protein</fullName>
    </submittedName>
</protein>
<accession>A0ABP8ZFI7</accession>
<gene>
    <name evidence="1" type="ORF">GCM10025783_30090</name>
</gene>
<organism evidence="1 2">
    <name type="scientific">Amnibacterium soli</name>
    <dbReference type="NCBI Taxonomy" id="1282736"/>
    <lineage>
        <taxon>Bacteria</taxon>
        <taxon>Bacillati</taxon>
        <taxon>Actinomycetota</taxon>
        <taxon>Actinomycetes</taxon>
        <taxon>Micrococcales</taxon>
        <taxon>Microbacteriaceae</taxon>
        <taxon>Amnibacterium</taxon>
    </lineage>
</organism>
<reference evidence="2" key="1">
    <citation type="journal article" date="2019" name="Int. J. Syst. Evol. Microbiol.">
        <title>The Global Catalogue of Microorganisms (GCM) 10K type strain sequencing project: providing services to taxonomists for standard genome sequencing and annotation.</title>
        <authorList>
            <consortium name="The Broad Institute Genomics Platform"/>
            <consortium name="The Broad Institute Genome Sequencing Center for Infectious Disease"/>
            <person name="Wu L."/>
            <person name="Ma J."/>
        </authorList>
    </citation>
    <scope>NUCLEOTIDE SEQUENCE [LARGE SCALE GENOMIC DNA]</scope>
    <source>
        <strain evidence="2">JCM 19015</strain>
    </source>
</reference>
<proteinExistence type="predicted"/>
<comment type="caution">
    <text evidence="1">The sequence shown here is derived from an EMBL/GenBank/DDBJ whole genome shotgun (WGS) entry which is preliminary data.</text>
</comment>
<evidence type="ECO:0000313" key="2">
    <source>
        <dbReference type="Proteomes" id="UP001500121"/>
    </source>
</evidence>
<evidence type="ECO:0000313" key="1">
    <source>
        <dbReference type="EMBL" id="GAA4754957.1"/>
    </source>
</evidence>
<dbReference type="EMBL" id="BAABLP010000007">
    <property type="protein sequence ID" value="GAA4754957.1"/>
    <property type="molecule type" value="Genomic_DNA"/>
</dbReference>
<name>A0ABP8ZFI7_9MICO</name>
<sequence length="227" mass="25969">MPKGTGREEQDMGQGKRTWSDLQADRFFAGFADPTPELVAAVESERGGDLTAVVAESVGYWDRKMAARAARRQERDRFRAAERARVFAESALVHGPNERARLTPATEPSALLLPEARFVLLTDAEYEDTRRWWLRLENPSAAHRLGIRIRREVRNAEQEQRKTDRAAAAWRLEERAFERAQWREVIANRNSRPARKRANQWIAIEEDRALAIAMAALENEAPPQGRN</sequence>
<dbReference type="Proteomes" id="UP001500121">
    <property type="component" value="Unassembled WGS sequence"/>
</dbReference>